<evidence type="ECO:0000256" key="6">
    <source>
        <dbReference type="ARBA" id="ARBA00023136"/>
    </source>
</evidence>
<evidence type="ECO:0000256" key="3">
    <source>
        <dbReference type="ARBA" id="ARBA00022729"/>
    </source>
</evidence>
<comment type="subcellular location">
    <subcellularLocation>
        <location evidence="1">Membrane</location>
        <topology evidence="1">Single-pass membrane protein</topology>
    </subcellularLocation>
</comment>
<dbReference type="Gene3D" id="3.10.250.10">
    <property type="entry name" value="SRCR-like domain"/>
    <property type="match status" value="5"/>
</dbReference>
<keyword evidence="5" id="KW-1133">Transmembrane helix</keyword>
<dbReference type="PROSITE" id="PS00420">
    <property type="entry name" value="SRCR_1"/>
    <property type="match status" value="1"/>
</dbReference>
<dbReference type="FunFam" id="3.10.250.10:FF:000016">
    <property type="entry name" value="Scavenger receptor cysteine-rich protein type 12"/>
    <property type="match status" value="2"/>
</dbReference>
<dbReference type="KEGG" id="lak:106162317"/>
<evidence type="ECO:0000256" key="8">
    <source>
        <dbReference type="ARBA" id="ARBA00023170"/>
    </source>
</evidence>
<name>A0A1S3I9T7_LINAN</name>
<keyword evidence="2" id="KW-0812">Transmembrane</keyword>
<dbReference type="SMART" id="SM00202">
    <property type="entry name" value="SR"/>
    <property type="match status" value="5"/>
</dbReference>
<dbReference type="OrthoDB" id="6286334at2759"/>
<dbReference type="FunFam" id="3.10.250.10:FF:000007">
    <property type="entry name" value="Soluble scavenger receptor cysteine-rich domain-containing protein SSC5D"/>
    <property type="match status" value="2"/>
</dbReference>
<feature type="disulfide bond" evidence="10">
    <location>
        <begin position="102"/>
        <end position="112"/>
    </location>
</feature>
<organism evidence="13 14">
    <name type="scientific">Lingula anatina</name>
    <name type="common">Brachiopod</name>
    <name type="synonym">Lingula unguis</name>
    <dbReference type="NCBI Taxonomy" id="7574"/>
    <lineage>
        <taxon>Eukaryota</taxon>
        <taxon>Metazoa</taxon>
        <taxon>Spiralia</taxon>
        <taxon>Lophotrochozoa</taxon>
        <taxon>Brachiopoda</taxon>
        <taxon>Linguliformea</taxon>
        <taxon>Lingulata</taxon>
        <taxon>Lingulida</taxon>
        <taxon>Linguloidea</taxon>
        <taxon>Lingulidae</taxon>
        <taxon>Lingula</taxon>
    </lineage>
</organism>
<evidence type="ECO:0000313" key="14">
    <source>
        <dbReference type="RefSeq" id="XP_013395030.1"/>
    </source>
</evidence>
<feature type="domain" description="SRCR" evidence="12">
    <location>
        <begin position="34"/>
        <end position="137"/>
    </location>
</feature>
<keyword evidence="7 10" id="KW-1015">Disulfide bond</keyword>
<dbReference type="PROSITE" id="PS50287">
    <property type="entry name" value="SRCR_2"/>
    <property type="match status" value="5"/>
</dbReference>
<feature type="domain" description="SRCR" evidence="12">
    <location>
        <begin position="255"/>
        <end position="358"/>
    </location>
</feature>
<keyword evidence="4" id="KW-0677">Repeat</keyword>
<dbReference type="Proteomes" id="UP000085678">
    <property type="component" value="Unplaced"/>
</dbReference>
<dbReference type="InParanoid" id="A0A1S3I9T7"/>
<keyword evidence="6" id="KW-0472">Membrane</keyword>
<feature type="disulfide bond" evidence="10">
    <location>
        <begin position="212"/>
        <end position="222"/>
    </location>
</feature>
<sequence length="735" mass="79852">MAGKKMWRLNTVFFILLVISRCPEDGQGQTDGDIRLQDGDTQYQGRVEIYHSGEWRRVCEEGWGLNDAKVACKQLGYEDAHTANINFNPRGTGSYWLSDINCAGTEEGLYNCSSRGWGTINTNCGTGDYDDAGVICKAPGDGAVRLVNTTSPYEGRVEVYYGGEWGRVCEYNWGLNDAKVVCRQLGLAGAHTSFTSWSPRGTGKYWVYNVNCGGSESNITQCTHGGVGVVSSSSCRQSYYDDAGVICHGDGDGALRLINTSNAYEGRLEIFYSGRWGRVCDNGWDLTSADVACKQLGFTGAHTRTFGTSPRGTGRFWIHNLNCQETEARLADCSHSGVGVSSSYCSESSSDDAGVLCKGPNDGEVRLVGNSQYHGRVEIFYAGSWGRVCENWWSLNDAKVTCRQLGFSGMLTYGSSWTPRGTSRVVLDQLNCAGTESRLDACTHGWIGHPSSSYCSATSAVDAWVACEAPDDGQLRLVDGNGYNSGRVEIKFAGEWRRICDYGWGSNDAAVVCRQLGYSGYVSSATGWSPRGSGSFWLSYVSCYGTETNLTDCSHSGVGVYSTYYCGSSSYDDAGVYCQGYLPGVTPPSTTTTTPTTTVASGPRCYSCLGTSSCSSSQNSYYYYNTYITCSYGYVCHTTASAYESYNLFYSSSTIAYSYSRGCRSQSLCTSQELQGNTCTGTGTSKVCRQCCTSNYCNSGTLDTSQTSTNNRGSSSQSVWFNVLYPLLFFIFAWN</sequence>
<feature type="disulfide bond" evidence="10">
    <location>
        <begin position="543"/>
        <end position="553"/>
    </location>
</feature>
<feature type="disulfide bond" evidence="10">
    <location>
        <begin position="432"/>
        <end position="442"/>
    </location>
</feature>
<dbReference type="SUPFAM" id="SSF56487">
    <property type="entry name" value="SRCR-like"/>
    <property type="match status" value="5"/>
</dbReference>
<evidence type="ECO:0000259" key="12">
    <source>
        <dbReference type="PROSITE" id="PS50287"/>
    </source>
</evidence>
<dbReference type="GeneID" id="106162317"/>
<dbReference type="InterPro" id="IPR001190">
    <property type="entry name" value="SRCR"/>
</dbReference>
<evidence type="ECO:0000313" key="13">
    <source>
        <dbReference type="Proteomes" id="UP000085678"/>
    </source>
</evidence>
<evidence type="ECO:0000256" key="1">
    <source>
        <dbReference type="ARBA" id="ARBA00004167"/>
    </source>
</evidence>
<dbReference type="PANTHER" id="PTHR48071">
    <property type="entry name" value="SRCR DOMAIN-CONTAINING PROTEIN"/>
    <property type="match status" value="1"/>
</dbReference>
<evidence type="ECO:0000256" key="9">
    <source>
        <dbReference type="ARBA" id="ARBA00023180"/>
    </source>
</evidence>
<accession>A0A1S3I9T7</accession>
<dbReference type="PANTHER" id="PTHR48071:SF18">
    <property type="entry name" value="DELETED IN MALIGNANT BRAIN TUMORS 1 PROTEIN-RELATED"/>
    <property type="match status" value="1"/>
</dbReference>
<evidence type="ECO:0000256" key="7">
    <source>
        <dbReference type="ARBA" id="ARBA00023157"/>
    </source>
</evidence>
<dbReference type="FunFam" id="3.10.250.10:FF:000009">
    <property type="entry name" value="WC1"/>
    <property type="match status" value="1"/>
</dbReference>
<evidence type="ECO:0000256" key="4">
    <source>
        <dbReference type="ARBA" id="ARBA00022737"/>
    </source>
</evidence>
<keyword evidence="9" id="KW-0325">Glycoprotein</keyword>
<evidence type="ECO:0000256" key="2">
    <source>
        <dbReference type="ARBA" id="ARBA00022692"/>
    </source>
</evidence>
<dbReference type="AlphaFoldDB" id="A0A1S3I9T7"/>
<keyword evidence="8" id="KW-0675">Receptor</keyword>
<reference evidence="14" key="1">
    <citation type="submission" date="2025-08" db="UniProtKB">
        <authorList>
            <consortium name="RefSeq"/>
        </authorList>
    </citation>
    <scope>IDENTIFICATION</scope>
    <source>
        <tissue evidence="14">Gonads</tissue>
    </source>
</reference>
<feature type="disulfide bond" evidence="10">
    <location>
        <begin position="323"/>
        <end position="333"/>
    </location>
</feature>
<evidence type="ECO:0000256" key="10">
    <source>
        <dbReference type="PROSITE-ProRule" id="PRU00196"/>
    </source>
</evidence>
<feature type="chain" id="PRO_5010182597" evidence="11">
    <location>
        <begin position="29"/>
        <end position="735"/>
    </location>
</feature>
<dbReference type="RefSeq" id="XP_013395030.1">
    <property type="nucleotide sequence ID" value="XM_013539576.1"/>
</dbReference>
<evidence type="ECO:0000256" key="11">
    <source>
        <dbReference type="SAM" id="SignalP"/>
    </source>
</evidence>
<dbReference type="STRING" id="7574.A0A1S3I9T7"/>
<dbReference type="Pfam" id="PF00530">
    <property type="entry name" value="SRCR"/>
    <property type="match status" value="5"/>
</dbReference>
<keyword evidence="13" id="KW-1185">Reference proteome</keyword>
<gene>
    <name evidence="14" type="primary">LOC106162317</name>
</gene>
<feature type="domain" description="SRCR" evidence="12">
    <location>
        <begin position="475"/>
        <end position="579"/>
    </location>
</feature>
<dbReference type="GO" id="GO:0016020">
    <property type="term" value="C:membrane"/>
    <property type="evidence" value="ECO:0007669"/>
    <property type="project" value="UniProtKB-SubCell"/>
</dbReference>
<comment type="caution">
    <text evidence="10">Lacks conserved residue(s) required for the propagation of feature annotation.</text>
</comment>
<dbReference type="PRINTS" id="PR00258">
    <property type="entry name" value="SPERACTRCPTR"/>
</dbReference>
<proteinExistence type="predicted"/>
<feature type="signal peptide" evidence="11">
    <location>
        <begin position="1"/>
        <end position="28"/>
    </location>
</feature>
<dbReference type="InterPro" id="IPR036772">
    <property type="entry name" value="SRCR-like_dom_sf"/>
</dbReference>
<protein>
    <submittedName>
        <fullName evidence="14">Deleted in malignant brain tumors 1 protein</fullName>
    </submittedName>
</protein>
<feature type="domain" description="SRCR" evidence="12">
    <location>
        <begin position="144"/>
        <end position="248"/>
    </location>
</feature>
<feature type="domain" description="SRCR" evidence="12">
    <location>
        <begin position="365"/>
        <end position="468"/>
    </location>
</feature>
<keyword evidence="3 11" id="KW-0732">Signal</keyword>
<evidence type="ECO:0000256" key="5">
    <source>
        <dbReference type="ARBA" id="ARBA00022989"/>
    </source>
</evidence>